<evidence type="ECO:0000313" key="3">
    <source>
        <dbReference type="Proteomes" id="UP001168613"/>
    </source>
</evidence>
<reference evidence="2" key="1">
    <citation type="submission" date="2021-11" db="EMBL/GenBank/DDBJ databases">
        <title>Draft genome sequence of Alcaligenes endophyticus type strain CCUG 75668T.</title>
        <authorList>
            <person name="Salva-Serra F."/>
            <person name="Duran R.E."/>
            <person name="Seeger M."/>
            <person name="Moore E.R.B."/>
            <person name="Jaen-Luchoro D."/>
        </authorList>
    </citation>
    <scope>NUCLEOTIDE SEQUENCE</scope>
    <source>
        <strain evidence="2">CCUG 75668</strain>
    </source>
</reference>
<feature type="transmembrane region" description="Helical" evidence="1">
    <location>
        <begin position="43"/>
        <end position="62"/>
    </location>
</feature>
<keyword evidence="1" id="KW-0812">Transmembrane</keyword>
<organism evidence="2 3">
    <name type="scientific">Alcaligenes endophyticus</name>
    <dbReference type="NCBI Taxonomy" id="1929088"/>
    <lineage>
        <taxon>Bacteria</taxon>
        <taxon>Pseudomonadati</taxon>
        <taxon>Pseudomonadota</taxon>
        <taxon>Betaproteobacteria</taxon>
        <taxon>Burkholderiales</taxon>
        <taxon>Alcaligenaceae</taxon>
        <taxon>Alcaligenes</taxon>
    </lineage>
</organism>
<proteinExistence type="predicted"/>
<keyword evidence="1" id="KW-1133">Transmembrane helix</keyword>
<evidence type="ECO:0000313" key="2">
    <source>
        <dbReference type="EMBL" id="MDN4120447.1"/>
    </source>
</evidence>
<dbReference type="Proteomes" id="UP001168613">
    <property type="component" value="Unassembled WGS sequence"/>
</dbReference>
<keyword evidence="1" id="KW-0472">Membrane</keyword>
<comment type="caution">
    <text evidence="2">The sequence shown here is derived from an EMBL/GenBank/DDBJ whole genome shotgun (WGS) entry which is preliminary data.</text>
</comment>
<evidence type="ECO:0008006" key="4">
    <source>
        <dbReference type="Google" id="ProtNLM"/>
    </source>
</evidence>
<feature type="transmembrane region" description="Helical" evidence="1">
    <location>
        <begin position="119"/>
        <end position="135"/>
    </location>
</feature>
<gene>
    <name evidence="2" type="ORF">LMS43_03985</name>
</gene>
<feature type="transmembrane region" description="Helical" evidence="1">
    <location>
        <begin position="144"/>
        <end position="164"/>
    </location>
</feature>
<dbReference type="RefSeq" id="WP_266122239.1">
    <property type="nucleotide sequence ID" value="NZ_JAJHNU010000001.1"/>
</dbReference>
<protein>
    <recommendedName>
        <fullName evidence="4">Cytochrome c oxidase assembly protein</fullName>
    </recommendedName>
</protein>
<feature type="transmembrane region" description="Helical" evidence="1">
    <location>
        <begin position="83"/>
        <end position="107"/>
    </location>
</feature>
<evidence type="ECO:0000256" key="1">
    <source>
        <dbReference type="SAM" id="Phobius"/>
    </source>
</evidence>
<dbReference type="EMBL" id="JAJHNU010000001">
    <property type="protein sequence ID" value="MDN4120447.1"/>
    <property type="molecule type" value="Genomic_DNA"/>
</dbReference>
<sequence length="214" mass="24042">MGKGLISSVNTMAWRPYVGSLLAMASALLFAAAAFFDYPLTRLMSLHMLVQIPMLVLSGALLQRALVYQGWGNRPAFQPFLRLYYHCNELGLPGLILVSFVGAYWMIPKALDDVLLSPSLALTKYIGLVLAGIVFQESWSRSHLVIRLFFMGNLCWMMAIAGIIYQENPERLCNFYLQSDQEIAGIGLVVMACVLPSLWFLSEIKAIMHFLRQQ</sequence>
<keyword evidence="3" id="KW-1185">Reference proteome</keyword>
<feature type="transmembrane region" description="Helical" evidence="1">
    <location>
        <begin position="184"/>
        <end position="202"/>
    </location>
</feature>
<accession>A0ABT8EGM9</accession>
<name>A0ABT8EGM9_9BURK</name>